<evidence type="ECO:0000313" key="9">
    <source>
        <dbReference type="EMBL" id="AYV19886.1"/>
    </source>
</evidence>
<feature type="domain" description="Mce/MlaD" evidence="8">
    <location>
        <begin position="637"/>
        <end position="728"/>
    </location>
</feature>
<evidence type="ECO:0000256" key="4">
    <source>
        <dbReference type="ARBA" id="ARBA00022692"/>
    </source>
</evidence>
<accession>A0A3G4V536</accession>
<comment type="subcellular location">
    <subcellularLocation>
        <location evidence="1">Cell inner membrane</location>
    </subcellularLocation>
</comment>
<feature type="domain" description="Mce/MlaD" evidence="8">
    <location>
        <begin position="747"/>
        <end position="816"/>
    </location>
</feature>
<dbReference type="PANTHER" id="PTHR30462">
    <property type="entry name" value="INTERMEMBRANE TRANSPORT PROTEIN PQIB-RELATED"/>
    <property type="match status" value="1"/>
</dbReference>
<evidence type="ECO:0000256" key="7">
    <source>
        <dbReference type="SAM" id="Phobius"/>
    </source>
</evidence>
<dbReference type="AlphaFoldDB" id="A0A3G4V536"/>
<name>A0A3G4V536_9VIBR</name>
<dbReference type="InterPro" id="IPR003399">
    <property type="entry name" value="Mce/MlaD"/>
</dbReference>
<feature type="domain" description="Mce/MlaD" evidence="8">
    <location>
        <begin position="47"/>
        <end position="137"/>
    </location>
</feature>
<evidence type="ECO:0000256" key="1">
    <source>
        <dbReference type="ARBA" id="ARBA00004533"/>
    </source>
</evidence>
<feature type="domain" description="Mce/MlaD" evidence="8">
    <location>
        <begin position="163"/>
        <end position="223"/>
    </location>
</feature>
<evidence type="ECO:0000259" key="8">
    <source>
        <dbReference type="Pfam" id="PF02470"/>
    </source>
</evidence>
<evidence type="ECO:0000313" key="10">
    <source>
        <dbReference type="Proteomes" id="UP000279760"/>
    </source>
</evidence>
<keyword evidence="6 7" id="KW-0472">Membrane</keyword>
<protein>
    <submittedName>
        <fullName evidence="9">MCE family protein</fullName>
    </submittedName>
</protein>
<keyword evidence="4 7" id="KW-0812">Transmembrane</keyword>
<evidence type="ECO:0000256" key="5">
    <source>
        <dbReference type="ARBA" id="ARBA00022989"/>
    </source>
</evidence>
<dbReference type="EMBL" id="CP033577">
    <property type="protein sequence ID" value="AYV19886.1"/>
    <property type="molecule type" value="Genomic_DNA"/>
</dbReference>
<dbReference type="PANTHER" id="PTHR30462:SF0">
    <property type="entry name" value="INTERMEMBRANE TRANSPORT PROTEIN YEBT"/>
    <property type="match status" value="1"/>
</dbReference>
<dbReference type="Pfam" id="PF02470">
    <property type="entry name" value="MlaD"/>
    <property type="match status" value="7"/>
</dbReference>
<gene>
    <name evidence="9" type="ORF">ECB94_00625</name>
</gene>
<feature type="domain" description="Mce/MlaD" evidence="8">
    <location>
        <begin position="283"/>
        <end position="374"/>
    </location>
</feature>
<dbReference type="GO" id="GO:0005886">
    <property type="term" value="C:plasma membrane"/>
    <property type="evidence" value="ECO:0007669"/>
    <property type="project" value="UniProtKB-SubCell"/>
</dbReference>
<dbReference type="RefSeq" id="WP_006074545.1">
    <property type="nucleotide sequence ID" value="NZ_CP033577.1"/>
</dbReference>
<keyword evidence="5 7" id="KW-1133">Transmembrane helix</keyword>
<dbReference type="Proteomes" id="UP000279760">
    <property type="component" value="Chromosome 1"/>
</dbReference>
<reference evidence="9 10" key="1">
    <citation type="submission" date="2018-11" db="EMBL/GenBank/DDBJ databases">
        <title>Complete Genome Sequence of Vbrio mediterranei 117-T6: a Potential Pathogen Bacteria Isolated from the Conchocelis of Pyropia.</title>
        <authorList>
            <person name="Liu Q."/>
        </authorList>
    </citation>
    <scope>NUCLEOTIDE SEQUENCE [LARGE SCALE GENOMIC DNA]</scope>
    <source>
        <strain evidence="9 10">117-T6</strain>
    </source>
</reference>
<proteinExistence type="predicted"/>
<sequence>MSNENQQQPSYSPEIKKDRRISPLWILPVLTIALAGWLLAKAVHDAGQRVQIYFSDAQGLIAGRTTIRYQGLEVGMVRDINLSEDLSNIYVDADIYPEATKLLGEDTKFWLVKPSASLSGISGLDALVSGNYISIFPATESDSAKSKYVALESVPTELAVNDGLTVTLKARDLGGISVGSKIVYKKIPIGEVYSFKLDNDAETVIIKASIQDEFRHIITDKSRFWNVSGIGANVGFQGVDIRLESLSAILAGAIAVDSPDGGEPVKAGTDFRLYKDLKTAGRGIPIRIALPDNSNLKANGSPIMYRGLEIGRINNLALSGERDSIIASASIEPAFSDMLNQGTLFLLEEAKVSLSGVENLSNLITGNFLTLVPGSGEQARDFVAVKQDELDRVQAKSIAIRLLSENSFGLEPGSSVLYRGIPVGTLNSVELVDDQVAMDISIDIEYKDLIRSQNRFFVTGSATAELTKAGLNVTVPPAKQLLTGSISFVSEGAKTDRAEFALFQTKSLAELAKHDQTGSMRLTLFANELPPIQEGSPVLYRNMQVGSVSNYSLTDGGVYIQTSIDNKYKHLVTPQTVFWNRSGVEVEASLSGINVKAAPLKTLIDGGIAFDSMPGIDNKTGKNWKLYQDFNSARKFGQSITLYTTTSDQQVSKGMPLKYQGVKVGEVMLTVPDFDKERVEVIARILPEYVNQLTTSGTYYWMVKPQIGLNGVKNLGAIVSQYIAVEPGKGKASKVFDLNDFPKVENGVEFTLQSETRGSIKPGTPILYRDIEVGRVTDVELGTFADRVISTIQIDPHYAYLVRSNSVFWNVSGLDVQIGLSGANIKAGTVDSLIRGGITFSTPEGKQLQPQAEAGQSFYLNTSAEENWKKWRTPIPTP</sequence>
<feature type="domain" description="Mce/MlaD" evidence="8">
    <location>
        <begin position="521"/>
        <end position="575"/>
    </location>
</feature>
<evidence type="ECO:0000256" key="2">
    <source>
        <dbReference type="ARBA" id="ARBA00022475"/>
    </source>
</evidence>
<feature type="transmembrane region" description="Helical" evidence="7">
    <location>
        <begin position="21"/>
        <end position="40"/>
    </location>
</feature>
<feature type="domain" description="Mce/MlaD" evidence="8">
    <location>
        <begin position="399"/>
        <end position="461"/>
    </location>
</feature>
<evidence type="ECO:0000256" key="6">
    <source>
        <dbReference type="ARBA" id="ARBA00023136"/>
    </source>
</evidence>
<dbReference type="InterPro" id="IPR051800">
    <property type="entry name" value="PqiA-PqiB_transport"/>
</dbReference>
<keyword evidence="2" id="KW-1003">Cell membrane</keyword>
<keyword evidence="3" id="KW-0997">Cell inner membrane</keyword>
<organism evidence="9 10">
    <name type="scientific">Vibrio mediterranei</name>
    <dbReference type="NCBI Taxonomy" id="689"/>
    <lineage>
        <taxon>Bacteria</taxon>
        <taxon>Pseudomonadati</taxon>
        <taxon>Pseudomonadota</taxon>
        <taxon>Gammaproteobacteria</taxon>
        <taxon>Vibrionales</taxon>
        <taxon>Vibrionaceae</taxon>
        <taxon>Vibrio</taxon>
    </lineage>
</organism>
<evidence type="ECO:0000256" key="3">
    <source>
        <dbReference type="ARBA" id="ARBA00022519"/>
    </source>
</evidence>